<dbReference type="Proteomes" id="UP001548590">
    <property type="component" value="Unassembled WGS sequence"/>
</dbReference>
<dbReference type="Gene3D" id="1.10.10.10">
    <property type="entry name" value="Winged helix-like DNA-binding domain superfamily/Winged helix DNA-binding domain"/>
    <property type="match status" value="1"/>
</dbReference>
<evidence type="ECO:0000256" key="1">
    <source>
        <dbReference type="ARBA" id="ARBA00009437"/>
    </source>
</evidence>
<organism evidence="6 7">
    <name type="scientific">Uliginosibacterium paludis</name>
    <dbReference type="NCBI Taxonomy" id="1615952"/>
    <lineage>
        <taxon>Bacteria</taxon>
        <taxon>Pseudomonadati</taxon>
        <taxon>Pseudomonadota</taxon>
        <taxon>Betaproteobacteria</taxon>
        <taxon>Rhodocyclales</taxon>
        <taxon>Zoogloeaceae</taxon>
        <taxon>Uliginosibacterium</taxon>
    </lineage>
</organism>
<evidence type="ECO:0000313" key="6">
    <source>
        <dbReference type="EMBL" id="MET1488951.1"/>
    </source>
</evidence>
<dbReference type="PROSITE" id="PS50931">
    <property type="entry name" value="HTH_LYSR"/>
    <property type="match status" value="1"/>
</dbReference>
<dbReference type="Pfam" id="PF03466">
    <property type="entry name" value="LysR_substrate"/>
    <property type="match status" value="1"/>
</dbReference>
<dbReference type="PANTHER" id="PTHR30126">
    <property type="entry name" value="HTH-TYPE TRANSCRIPTIONAL REGULATOR"/>
    <property type="match status" value="1"/>
</dbReference>
<evidence type="ECO:0000259" key="5">
    <source>
        <dbReference type="PROSITE" id="PS50931"/>
    </source>
</evidence>
<evidence type="ECO:0000256" key="2">
    <source>
        <dbReference type="ARBA" id="ARBA00023015"/>
    </source>
</evidence>
<dbReference type="EMBL" id="JBEWLZ010000002">
    <property type="protein sequence ID" value="MET1488951.1"/>
    <property type="molecule type" value="Genomic_DNA"/>
</dbReference>
<evidence type="ECO:0000256" key="3">
    <source>
        <dbReference type="ARBA" id="ARBA00023125"/>
    </source>
</evidence>
<keyword evidence="4" id="KW-0804">Transcription</keyword>
<dbReference type="InterPro" id="IPR005119">
    <property type="entry name" value="LysR_subst-bd"/>
</dbReference>
<comment type="similarity">
    <text evidence="1">Belongs to the LysR transcriptional regulatory family.</text>
</comment>
<dbReference type="Gene3D" id="3.40.190.10">
    <property type="entry name" value="Periplasmic binding protein-like II"/>
    <property type="match status" value="2"/>
</dbReference>
<protein>
    <submittedName>
        <fullName evidence="6">LysR family transcriptional regulator</fullName>
    </submittedName>
</protein>
<dbReference type="InterPro" id="IPR036390">
    <property type="entry name" value="WH_DNA-bd_sf"/>
</dbReference>
<gene>
    <name evidence="6" type="ORF">ABVT11_03875</name>
</gene>
<dbReference type="RefSeq" id="WP_345923988.1">
    <property type="nucleotide sequence ID" value="NZ_JBDIVF010000001.1"/>
</dbReference>
<comment type="caution">
    <text evidence="6">The sequence shown here is derived from an EMBL/GenBank/DDBJ whole genome shotgun (WGS) entry which is preliminary data.</text>
</comment>
<evidence type="ECO:0000313" key="7">
    <source>
        <dbReference type="Proteomes" id="UP001548590"/>
    </source>
</evidence>
<dbReference type="PANTHER" id="PTHR30126:SF39">
    <property type="entry name" value="HTH-TYPE TRANSCRIPTIONAL REGULATOR CYSL"/>
    <property type="match status" value="1"/>
</dbReference>
<dbReference type="PRINTS" id="PR00039">
    <property type="entry name" value="HTHLYSR"/>
</dbReference>
<evidence type="ECO:0000256" key="4">
    <source>
        <dbReference type="ARBA" id="ARBA00023163"/>
    </source>
</evidence>
<dbReference type="SUPFAM" id="SSF46785">
    <property type="entry name" value="Winged helix' DNA-binding domain"/>
    <property type="match status" value="1"/>
</dbReference>
<reference evidence="6 7" key="1">
    <citation type="submission" date="2024-07" db="EMBL/GenBank/DDBJ databases">
        <title>Uliginosibacterium paludis KCTC:42655.</title>
        <authorList>
            <person name="Kim M.K."/>
        </authorList>
    </citation>
    <scope>NUCLEOTIDE SEQUENCE [LARGE SCALE GENOMIC DNA]</scope>
    <source>
        <strain evidence="6 7">KCTC 42655</strain>
    </source>
</reference>
<dbReference type="Pfam" id="PF00126">
    <property type="entry name" value="HTH_1"/>
    <property type="match status" value="1"/>
</dbReference>
<feature type="domain" description="HTH lysR-type" evidence="5">
    <location>
        <begin position="8"/>
        <end position="65"/>
    </location>
</feature>
<sequence>MPTRPRIMNLHLLRIFAAVVEQKSFSRAAEVQGVSQPAVSKAVRELEDQLQVVLLERGGRSFRPSEAGQMLYKYARGIFAMERAAIEAVQAYSELERGGLTIGASTTIAAWWLPKYIAEFSRQHPLINIRLLSGNTKQVAQWLLDCDVDVALVEGSIEDERLEIRPWRRERMLLVAAAGSFPAGRKPLAAELSSWLWLLREPGSGSRSVVEAEMRRLGIQAARTLEAGSNEIIVQMAAAGLGLGLVPEAAAADAIALGRVQSIEIAEGEILRDLYRLRLPRRPVSQGALAFEALIG</sequence>
<keyword evidence="7" id="KW-1185">Reference proteome</keyword>
<name>A0ABV2CM11_9RHOO</name>
<dbReference type="InterPro" id="IPR000847">
    <property type="entry name" value="LysR_HTH_N"/>
</dbReference>
<keyword evidence="2" id="KW-0805">Transcription regulation</keyword>
<accession>A0ABV2CM11</accession>
<proteinExistence type="inferred from homology"/>
<keyword evidence="3" id="KW-0238">DNA-binding</keyword>
<dbReference type="SUPFAM" id="SSF53850">
    <property type="entry name" value="Periplasmic binding protein-like II"/>
    <property type="match status" value="1"/>
</dbReference>
<dbReference type="InterPro" id="IPR036388">
    <property type="entry name" value="WH-like_DNA-bd_sf"/>
</dbReference>